<dbReference type="InParanoid" id="A0A6N7F1Q8"/>
<gene>
    <name evidence="1" type="ORF">GCU85_08325</name>
</gene>
<protein>
    <recommendedName>
        <fullName evidence="3">Thioredoxin</fullName>
    </recommendedName>
</protein>
<dbReference type="Proteomes" id="UP000471298">
    <property type="component" value="Unassembled WGS sequence"/>
</dbReference>
<evidence type="ECO:0000313" key="1">
    <source>
        <dbReference type="EMBL" id="MPV86728.1"/>
    </source>
</evidence>
<comment type="caution">
    <text evidence="1">The sequence shown here is derived from an EMBL/GenBank/DDBJ whole genome shotgun (WGS) entry which is preliminary data.</text>
</comment>
<dbReference type="EMBL" id="WHNW01000010">
    <property type="protein sequence ID" value="MPV86728.1"/>
    <property type="molecule type" value="Genomic_DNA"/>
</dbReference>
<organism evidence="1 2">
    <name type="scientific">Ostreibacterium oceani</name>
    <dbReference type="NCBI Taxonomy" id="2654998"/>
    <lineage>
        <taxon>Bacteria</taxon>
        <taxon>Pseudomonadati</taxon>
        <taxon>Pseudomonadota</taxon>
        <taxon>Gammaproteobacteria</taxon>
        <taxon>Cardiobacteriales</taxon>
        <taxon>Ostreibacteriaceae</taxon>
        <taxon>Ostreibacterium</taxon>
    </lineage>
</organism>
<dbReference type="AlphaFoldDB" id="A0A6N7F1Q8"/>
<evidence type="ECO:0008006" key="3">
    <source>
        <dbReference type="Google" id="ProtNLM"/>
    </source>
</evidence>
<proteinExistence type="predicted"/>
<sequence length="115" mass="12728">MATLENLTAENLSDFLAAPKSILILGKTDCPACQEWGEEIDNALAGDALNDTIDQGWRFGKLLINQKGLLDFKKNSPWLADVDTLPYNVIYVDGEIKKKYSGGGLDRLLTRLSRI</sequence>
<keyword evidence="2" id="KW-1185">Reference proteome</keyword>
<dbReference type="InterPro" id="IPR036249">
    <property type="entry name" value="Thioredoxin-like_sf"/>
</dbReference>
<accession>A0A6N7F1Q8</accession>
<dbReference type="SUPFAM" id="SSF52833">
    <property type="entry name" value="Thioredoxin-like"/>
    <property type="match status" value="1"/>
</dbReference>
<dbReference type="RefSeq" id="WP_152810719.1">
    <property type="nucleotide sequence ID" value="NZ_WHNW01000010.1"/>
</dbReference>
<reference evidence="1 2" key="1">
    <citation type="submission" date="2019-10" db="EMBL/GenBank/DDBJ databases">
        <title>Cardiobacteriales fam. a chemoheterotrophic member of the order Cardiobacteriales, and proposal of Cardiobacteriales fam. nov.</title>
        <authorList>
            <person name="Wang C."/>
        </authorList>
    </citation>
    <scope>NUCLEOTIDE SEQUENCE [LARGE SCALE GENOMIC DNA]</scope>
    <source>
        <strain evidence="1 2">ML27</strain>
    </source>
</reference>
<evidence type="ECO:0000313" key="2">
    <source>
        <dbReference type="Proteomes" id="UP000471298"/>
    </source>
</evidence>
<name>A0A6N7F1Q8_9GAMM</name>